<dbReference type="EMBL" id="MU154647">
    <property type="protein sequence ID" value="KAF9490210.1"/>
    <property type="molecule type" value="Genomic_DNA"/>
</dbReference>
<proteinExistence type="predicted"/>
<reference evidence="2" key="1">
    <citation type="submission" date="2020-11" db="EMBL/GenBank/DDBJ databases">
        <authorList>
            <consortium name="DOE Joint Genome Institute"/>
            <person name="Ahrendt S."/>
            <person name="Riley R."/>
            <person name="Andreopoulos W."/>
            <person name="Labutti K."/>
            <person name="Pangilinan J."/>
            <person name="Ruiz-Duenas F.J."/>
            <person name="Barrasa J.M."/>
            <person name="Sanchez-Garcia M."/>
            <person name="Camarero S."/>
            <person name="Miyauchi S."/>
            <person name="Serrano A."/>
            <person name="Linde D."/>
            <person name="Babiker R."/>
            <person name="Drula E."/>
            <person name="Ayuso-Fernandez I."/>
            <person name="Pacheco R."/>
            <person name="Padilla G."/>
            <person name="Ferreira P."/>
            <person name="Barriuso J."/>
            <person name="Kellner H."/>
            <person name="Castanera R."/>
            <person name="Alfaro M."/>
            <person name="Ramirez L."/>
            <person name="Pisabarro A.G."/>
            <person name="Kuo A."/>
            <person name="Tritt A."/>
            <person name="Lipzen A."/>
            <person name="He G."/>
            <person name="Yan M."/>
            <person name="Ng V."/>
            <person name="Cullen D."/>
            <person name="Martin F."/>
            <person name="Rosso M.-N."/>
            <person name="Henrissat B."/>
            <person name="Hibbett D."/>
            <person name="Martinez A.T."/>
            <person name="Grigoriev I.V."/>
        </authorList>
    </citation>
    <scope>NUCLEOTIDE SEQUENCE</scope>
    <source>
        <strain evidence="2">ATCC 90797</strain>
    </source>
</reference>
<protein>
    <submittedName>
        <fullName evidence="2">Uncharacterized protein</fullName>
    </submittedName>
</protein>
<comment type="caution">
    <text evidence="2">The sequence shown here is derived from an EMBL/GenBank/DDBJ whole genome shotgun (WGS) entry which is preliminary data.</text>
</comment>
<feature type="compositionally biased region" description="Polar residues" evidence="1">
    <location>
        <begin position="25"/>
        <end position="37"/>
    </location>
</feature>
<dbReference type="Proteomes" id="UP000807025">
    <property type="component" value="Unassembled WGS sequence"/>
</dbReference>
<organism evidence="2 3">
    <name type="scientific">Pleurotus eryngii</name>
    <name type="common">Boletus of the steppes</name>
    <dbReference type="NCBI Taxonomy" id="5323"/>
    <lineage>
        <taxon>Eukaryota</taxon>
        <taxon>Fungi</taxon>
        <taxon>Dikarya</taxon>
        <taxon>Basidiomycota</taxon>
        <taxon>Agaricomycotina</taxon>
        <taxon>Agaricomycetes</taxon>
        <taxon>Agaricomycetidae</taxon>
        <taxon>Agaricales</taxon>
        <taxon>Pleurotineae</taxon>
        <taxon>Pleurotaceae</taxon>
        <taxon>Pleurotus</taxon>
    </lineage>
</organism>
<evidence type="ECO:0000313" key="2">
    <source>
        <dbReference type="EMBL" id="KAF9490210.1"/>
    </source>
</evidence>
<keyword evidence="3" id="KW-1185">Reference proteome</keyword>
<gene>
    <name evidence="2" type="ORF">BDN71DRAFT_1454713</name>
</gene>
<dbReference type="AlphaFoldDB" id="A0A9P6DC90"/>
<accession>A0A9P6DC90</accession>
<evidence type="ECO:0000256" key="1">
    <source>
        <dbReference type="SAM" id="MobiDB-lite"/>
    </source>
</evidence>
<feature type="region of interest" description="Disordered" evidence="1">
    <location>
        <begin position="1"/>
        <end position="45"/>
    </location>
</feature>
<name>A0A9P6DC90_PLEER</name>
<sequence length="65" mass="7467">MLQTVRGYSKAVETEKENRSRTPPAISQSTTRNSPVESSHRYSLRAEDHQKPTWIGLEFSRLSMC</sequence>
<evidence type="ECO:0000313" key="3">
    <source>
        <dbReference type="Proteomes" id="UP000807025"/>
    </source>
</evidence>